<gene>
    <name evidence="2" type="ORF">EJ05DRAFT_241152</name>
</gene>
<proteinExistence type="predicted"/>
<dbReference type="GeneID" id="54481113"/>
<keyword evidence="3" id="KW-1185">Reference proteome</keyword>
<feature type="compositionally biased region" description="Low complexity" evidence="1">
    <location>
        <begin position="13"/>
        <end position="24"/>
    </location>
</feature>
<name>A0A6A6WDT7_9PEZI</name>
<evidence type="ECO:0000313" key="2">
    <source>
        <dbReference type="EMBL" id="KAF2760735.1"/>
    </source>
</evidence>
<organism evidence="2 3">
    <name type="scientific">Pseudovirgaria hyperparasitica</name>
    <dbReference type="NCBI Taxonomy" id="470096"/>
    <lineage>
        <taxon>Eukaryota</taxon>
        <taxon>Fungi</taxon>
        <taxon>Dikarya</taxon>
        <taxon>Ascomycota</taxon>
        <taxon>Pezizomycotina</taxon>
        <taxon>Dothideomycetes</taxon>
        <taxon>Dothideomycetes incertae sedis</taxon>
        <taxon>Acrospermales</taxon>
        <taxon>Acrospermaceae</taxon>
        <taxon>Pseudovirgaria</taxon>
    </lineage>
</organism>
<feature type="region of interest" description="Disordered" evidence="1">
    <location>
        <begin position="1"/>
        <end position="24"/>
    </location>
</feature>
<sequence length="200" mass="22391">MLPRKQSGRERVFSSSPVSGRRRGPNAPSFLPLAVLAFPFFGPCVCPSHRSKRKMFSRDTQRWRRIDFLFFLFATNRTRSPTASASNCLCPGSVAIAEGMFADFGQPLRAYYCPGNLLRCSCRFVKTSSHNGTTTNYNLFDIREAAALLMTGAREFFMMTSCLQKLRNRHSVASVGRNAPYTTSHTPVCRMDIILAVQTA</sequence>
<dbReference type="RefSeq" id="XP_033603186.1">
    <property type="nucleotide sequence ID" value="XM_033740059.1"/>
</dbReference>
<evidence type="ECO:0000256" key="1">
    <source>
        <dbReference type="SAM" id="MobiDB-lite"/>
    </source>
</evidence>
<evidence type="ECO:0000313" key="3">
    <source>
        <dbReference type="Proteomes" id="UP000799437"/>
    </source>
</evidence>
<dbReference type="Proteomes" id="UP000799437">
    <property type="component" value="Unassembled WGS sequence"/>
</dbReference>
<dbReference type="EMBL" id="ML996567">
    <property type="protein sequence ID" value="KAF2760735.1"/>
    <property type="molecule type" value="Genomic_DNA"/>
</dbReference>
<reference evidence="2" key="1">
    <citation type="journal article" date="2020" name="Stud. Mycol.">
        <title>101 Dothideomycetes genomes: a test case for predicting lifestyles and emergence of pathogens.</title>
        <authorList>
            <person name="Haridas S."/>
            <person name="Albert R."/>
            <person name="Binder M."/>
            <person name="Bloem J."/>
            <person name="Labutti K."/>
            <person name="Salamov A."/>
            <person name="Andreopoulos B."/>
            <person name="Baker S."/>
            <person name="Barry K."/>
            <person name="Bills G."/>
            <person name="Bluhm B."/>
            <person name="Cannon C."/>
            <person name="Castanera R."/>
            <person name="Culley D."/>
            <person name="Daum C."/>
            <person name="Ezra D."/>
            <person name="Gonzalez J."/>
            <person name="Henrissat B."/>
            <person name="Kuo A."/>
            <person name="Liang C."/>
            <person name="Lipzen A."/>
            <person name="Lutzoni F."/>
            <person name="Magnuson J."/>
            <person name="Mondo S."/>
            <person name="Nolan M."/>
            <person name="Ohm R."/>
            <person name="Pangilinan J."/>
            <person name="Park H.-J."/>
            <person name="Ramirez L."/>
            <person name="Alfaro M."/>
            <person name="Sun H."/>
            <person name="Tritt A."/>
            <person name="Yoshinaga Y."/>
            <person name="Zwiers L.-H."/>
            <person name="Turgeon B."/>
            <person name="Goodwin S."/>
            <person name="Spatafora J."/>
            <person name="Crous P."/>
            <person name="Grigoriev I."/>
        </authorList>
    </citation>
    <scope>NUCLEOTIDE SEQUENCE</scope>
    <source>
        <strain evidence="2">CBS 121739</strain>
    </source>
</reference>
<dbReference type="AlphaFoldDB" id="A0A6A6WDT7"/>
<protein>
    <submittedName>
        <fullName evidence="2">Uncharacterized protein</fullName>
    </submittedName>
</protein>
<accession>A0A6A6WDT7</accession>